<reference evidence="3 4" key="1">
    <citation type="journal article" date="2016" name="Nat. Commun.">
        <title>Thousands of microbial genomes shed light on interconnected biogeochemical processes in an aquifer system.</title>
        <authorList>
            <person name="Anantharaman K."/>
            <person name="Brown C.T."/>
            <person name="Hug L.A."/>
            <person name="Sharon I."/>
            <person name="Castelle C.J."/>
            <person name="Probst A.J."/>
            <person name="Thomas B.C."/>
            <person name="Singh A."/>
            <person name="Wilkins M.J."/>
            <person name="Karaoz U."/>
            <person name="Brodie E.L."/>
            <person name="Williams K.H."/>
            <person name="Hubbard S.S."/>
            <person name="Banfield J.F."/>
        </authorList>
    </citation>
    <scope>NUCLEOTIDE SEQUENCE [LARGE SCALE GENOMIC DNA]</scope>
</reference>
<dbReference type="Proteomes" id="UP000176269">
    <property type="component" value="Unassembled WGS sequence"/>
</dbReference>
<evidence type="ECO:0000313" key="4">
    <source>
        <dbReference type="Proteomes" id="UP000176269"/>
    </source>
</evidence>
<dbReference type="AlphaFoldDB" id="A0A1F7JX34"/>
<protein>
    <recommendedName>
        <fullName evidence="5">Glycosyl transferase</fullName>
    </recommendedName>
</protein>
<dbReference type="PANTHER" id="PTHR34136">
    <property type="match status" value="1"/>
</dbReference>
<keyword evidence="2" id="KW-0808">Transferase</keyword>
<dbReference type="GO" id="GO:0016758">
    <property type="term" value="F:hexosyltransferase activity"/>
    <property type="evidence" value="ECO:0007669"/>
    <property type="project" value="TreeGrafter"/>
</dbReference>
<gene>
    <name evidence="3" type="ORF">A3I56_02615</name>
</gene>
<evidence type="ECO:0000256" key="2">
    <source>
        <dbReference type="ARBA" id="ARBA00022679"/>
    </source>
</evidence>
<dbReference type="EMBL" id="MGBC01000028">
    <property type="protein sequence ID" value="OGK60171.1"/>
    <property type="molecule type" value="Genomic_DNA"/>
</dbReference>
<proteinExistence type="predicted"/>
<keyword evidence="1" id="KW-0328">Glycosyltransferase</keyword>
<dbReference type="InterPro" id="IPR004629">
    <property type="entry name" value="WecG_TagA_CpsF"/>
</dbReference>
<evidence type="ECO:0000313" key="3">
    <source>
        <dbReference type="EMBL" id="OGK60171.1"/>
    </source>
</evidence>
<dbReference type="Pfam" id="PF03808">
    <property type="entry name" value="Glyco_tran_WecG"/>
    <property type="match status" value="1"/>
</dbReference>
<evidence type="ECO:0008006" key="5">
    <source>
        <dbReference type="Google" id="ProtNLM"/>
    </source>
</evidence>
<organism evidence="3 4">
    <name type="scientific">Candidatus Roizmanbacteria bacterium RIFCSPLOWO2_02_FULL_43_10</name>
    <dbReference type="NCBI Taxonomy" id="1802078"/>
    <lineage>
        <taxon>Bacteria</taxon>
        <taxon>Candidatus Roizmaniibacteriota</taxon>
    </lineage>
</organism>
<sequence>MKKINLLSINIHPISKEIILEQIKKYILNPSGFFHVVSLNPENMVTSQENKEFRKVIETGQIQLIDGAGIALAGKILGFEVERFTGVDLMRELMRLANKLRLRVVLIGGKPNLALRLAQCYQRAYGQAKFFGLEGIKNIKNPLAPEEENIFSIVSQFKPHIIFLSFGSPAQELWLDRHKSHFTGIVCMGVGGAFDYLGGVVPRGPNFIRSLGLEWLFRLSVEPWRWRRQLRLIKFLWLILKQKTGKSFSSNFL</sequence>
<evidence type="ECO:0000256" key="1">
    <source>
        <dbReference type="ARBA" id="ARBA00022676"/>
    </source>
</evidence>
<name>A0A1F7JX34_9BACT</name>
<dbReference type="PANTHER" id="PTHR34136:SF1">
    <property type="entry name" value="UDP-N-ACETYL-D-MANNOSAMINURONIC ACID TRANSFERASE"/>
    <property type="match status" value="1"/>
</dbReference>
<dbReference type="CDD" id="cd06533">
    <property type="entry name" value="Glyco_transf_WecG_TagA"/>
    <property type="match status" value="1"/>
</dbReference>
<dbReference type="NCBIfam" id="TIGR00696">
    <property type="entry name" value="wecG_tagA_cpsF"/>
    <property type="match status" value="1"/>
</dbReference>
<accession>A0A1F7JX34</accession>
<comment type="caution">
    <text evidence="3">The sequence shown here is derived from an EMBL/GenBank/DDBJ whole genome shotgun (WGS) entry which is preliminary data.</text>
</comment>